<evidence type="ECO:0000256" key="8">
    <source>
        <dbReference type="SAM" id="Phobius"/>
    </source>
</evidence>
<name>K3X7Z4_GLOUD</name>
<feature type="transmembrane region" description="Helical" evidence="8">
    <location>
        <begin position="137"/>
        <end position="155"/>
    </location>
</feature>
<dbReference type="Pfam" id="PF03092">
    <property type="entry name" value="BT1"/>
    <property type="match status" value="2"/>
</dbReference>
<evidence type="ECO:0000256" key="3">
    <source>
        <dbReference type="ARBA" id="ARBA00022448"/>
    </source>
</evidence>
<feature type="transmembrane region" description="Helical" evidence="8">
    <location>
        <begin position="231"/>
        <end position="253"/>
    </location>
</feature>
<evidence type="ECO:0000256" key="7">
    <source>
        <dbReference type="SAM" id="MobiDB-lite"/>
    </source>
</evidence>
<dbReference type="eggNOG" id="ENOG502QUFC">
    <property type="taxonomic scope" value="Eukaryota"/>
</dbReference>
<proteinExistence type="inferred from homology"/>
<reference evidence="9" key="3">
    <citation type="submission" date="2015-02" db="UniProtKB">
        <authorList>
            <consortium name="EnsemblProtists"/>
        </authorList>
    </citation>
    <scope>IDENTIFICATION</scope>
    <source>
        <strain evidence="9">DAOM BR144</strain>
    </source>
</reference>
<feature type="transmembrane region" description="Helical" evidence="8">
    <location>
        <begin position="489"/>
        <end position="510"/>
    </location>
</feature>
<comment type="similarity">
    <text evidence="2">Belongs to the major facilitator superfamily. Folate-biopterin transporter (TC 2.A.71) family.</text>
</comment>
<dbReference type="OMA" id="SYWVHAT"/>
<dbReference type="HOGENOM" id="CLU_018801_5_0_1"/>
<sequence>MEQLATKDAELLDEKLRAMTPQVKHVQLKQQPEDEGAADAVPQTPTEETGALREGGTPHLLSRESIGLLAQYAAVGLVYGTLPNTIMPFLTYYLNMEGTATTSARALLGIPWSLKVFIGILSDCAPIGGYRRRPYMVLGWTVAAACLYTMAYLPLGRPYFSNPELRTVKPESYTLAQIMSLNKEAPNSGAAYIVLMMLATLGYLFADVAADAIVVEYAQREPIATRGRTQTAIYSVRFFFGIFAQMIVGFGLSSPEYGGDFDFGISFPVTMFILASFCVPVIPMTWYLVREQQVDAPVFKTYLNDLWLQIQNKAVYQVIAYSFFSGVFSGFSYVASDPITSYWVHATSFNLCVSGIIGSGVMVATLVFTGKYGLDWNWRTMQVVTTIVIVSIDASCTMIVTWDYVRSKWFWLGLPIAESVPAGMSFLISTYVVVELAGKGHEGAIYGLLTTVGNLGGPFALTLTKNVNASFKVHNEDIMNDSYEVRRDVTITILISYTMKLLALAFLPWLPRQKAEAQKLKRTGGSSRTIGALTIAYLVFALLWSILSNLLSIFESTRCLAITGGCQE</sequence>
<evidence type="ECO:0000313" key="9">
    <source>
        <dbReference type="EnsemblProtists" id="PYU1_T013343"/>
    </source>
</evidence>
<dbReference type="Gene3D" id="1.20.1250.20">
    <property type="entry name" value="MFS general substrate transporter like domains"/>
    <property type="match status" value="1"/>
</dbReference>
<dbReference type="SUPFAM" id="SSF103473">
    <property type="entry name" value="MFS general substrate transporter"/>
    <property type="match status" value="1"/>
</dbReference>
<evidence type="ECO:0000256" key="6">
    <source>
        <dbReference type="ARBA" id="ARBA00023136"/>
    </source>
</evidence>
<evidence type="ECO:0000313" key="10">
    <source>
        <dbReference type="Proteomes" id="UP000019132"/>
    </source>
</evidence>
<dbReference type="Proteomes" id="UP000019132">
    <property type="component" value="Unassembled WGS sequence"/>
</dbReference>
<dbReference type="VEuPathDB" id="FungiDB:PYU1_G013314"/>
<dbReference type="PANTHER" id="PTHR31585:SF5">
    <property type="entry name" value="RNA-BINDING S4 DOMAIN-CONTAINING PROTEIN"/>
    <property type="match status" value="1"/>
</dbReference>
<evidence type="ECO:0000256" key="1">
    <source>
        <dbReference type="ARBA" id="ARBA00004141"/>
    </source>
</evidence>
<dbReference type="STRING" id="431595.K3X7Z4"/>
<feature type="region of interest" description="Disordered" evidence="7">
    <location>
        <begin position="25"/>
        <end position="58"/>
    </location>
</feature>
<dbReference type="InterPro" id="IPR036259">
    <property type="entry name" value="MFS_trans_sf"/>
</dbReference>
<feature type="transmembrane region" description="Helical" evidence="8">
    <location>
        <begin position="380"/>
        <end position="402"/>
    </location>
</feature>
<evidence type="ECO:0000256" key="4">
    <source>
        <dbReference type="ARBA" id="ARBA00022692"/>
    </source>
</evidence>
<feature type="transmembrane region" description="Helical" evidence="8">
    <location>
        <begin position="314"/>
        <end position="336"/>
    </location>
</feature>
<dbReference type="PANTHER" id="PTHR31585">
    <property type="entry name" value="FOLATE-BIOPTERIN TRANSPORTER 1, CHLOROPLASTIC"/>
    <property type="match status" value="1"/>
</dbReference>
<reference evidence="10" key="1">
    <citation type="journal article" date="2010" name="Genome Biol.">
        <title>Genome sequence of the necrotrophic plant pathogen Pythium ultimum reveals original pathogenicity mechanisms and effector repertoire.</title>
        <authorList>
            <person name="Levesque C.A."/>
            <person name="Brouwer H."/>
            <person name="Cano L."/>
            <person name="Hamilton J.P."/>
            <person name="Holt C."/>
            <person name="Huitema E."/>
            <person name="Raffaele S."/>
            <person name="Robideau G.P."/>
            <person name="Thines M."/>
            <person name="Win J."/>
            <person name="Zerillo M.M."/>
            <person name="Beakes G.W."/>
            <person name="Boore J.L."/>
            <person name="Busam D."/>
            <person name="Dumas B."/>
            <person name="Ferriera S."/>
            <person name="Fuerstenberg S.I."/>
            <person name="Gachon C.M."/>
            <person name="Gaulin E."/>
            <person name="Govers F."/>
            <person name="Grenville-Briggs L."/>
            <person name="Horner N."/>
            <person name="Hostetler J."/>
            <person name="Jiang R.H."/>
            <person name="Johnson J."/>
            <person name="Krajaejun T."/>
            <person name="Lin H."/>
            <person name="Meijer H.J."/>
            <person name="Moore B."/>
            <person name="Morris P."/>
            <person name="Phuntmart V."/>
            <person name="Puiu D."/>
            <person name="Shetty J."/>
            <person name="Stajich J.E."/>
            <person name="Tripathy S."/>
            <person name="Wawra S."/>
            <person name="van West P."/>
            <person name="Whitty B.R."/>
            <person name="Coutinho P.M."/>
            <person name="Henrissat B."/>
            <person name="Martin F."/>
            <person name="Thomas P.D."/>
            <person name="Tyler B.M."/>
            <person name="De Vries R.P."/>
            <person name="Kamoun S."/>
            <person name="Yandell M."/>
            <person name="Tisserat N."/>
            <person name="Buell C.R."/>
        </authorList>
    </citation>
    <scope>NUCLEOTIDE SEQUENCE</scope>
    <source>
        <strain evidence="10">DAOM:BR144</strain>
    </source>
</reference>
<feature type="transmembrane region" description="Helical" evidence="8">
    <location>
        <begin position="530"/>
        <end position="547"/>
    </location>
</feature>
<keyword evidence="3" id="KW-0813">Transport</keyword>
<dbReference type="EnsemblProtists" id="PYU1_T013343">
    <property type="protein sequence ID" value="PYU1_T013343"/>
    <property type="gene ID" value="PYU1_G013314"/>
</dbReference>
<dbReference type="AlphaFoldDB" id="K3X7Z4"/>
<evidence type="ECO:0000256" key="5">
    <source>
        <dbReference type="ARBA" id="ARBA00022989"/>
    </source>
</evidence>
<feature type="transmembrane region" description="Helical" evidence="8">
    <location>
        <begin position="342"/>
        <end position="368"/>
    </location>
</feature>
<keyword evidence="6 8" id="KW-0472">Membrane</keyword>
<feature type="transmembrane region" description="Helical" evidence="8">
    <location>
        <begin position="72"/>
        <end position="94"/>
    </location>
</feature>
<dbReference type="GO" id="GO:0016020">
    <property type="term" value="C:membrane"/>
    <property type="evidence" value="ECO:0007669"/>
    <property type="project" value="UniProtKB-SubCell"/>
</dbReference>
<feature type="transmembrane region" description="Helical" evidence="8">
    <location>
        <begin position="408"/>
        <end position="433"/>
    </location>
</feature>
<accession>K3X7Z4</accession>
<keyword evidence="5 8" id="KW-1133">Transmembrane helix</keyword>
<feature type="transmembrane region" description="Helical" evidence="8">
    <location>
        <begin position="265"/>
        <end position="289"/>
    </location>
</feature>
<organism evidence="9 10">
    <name type="scientific">Globisporangium ultimum (strain ATCC 200006 / CBS 805.95 / DAOM BR144)</name>
    <name type="common">Pythium ultimum</name>
    <dbReference type="NCBI Taxonomy" id="431595"/>
    <lineage>
        <taxon>Eukaryota</taxon>
        <taxon>Sar</taxon>
        <taxon>Stramenopiles</taxon>
        <taxon>Oomycota</taxon>
        <taxon>Peronosporomycetes</taxon>
        <taxon>Pythiales</taxon>
        <taxon>Pythiaceae</taxon>
        <taxon>Globisporangium</taxon>
    </lineage>
</organism>
<dbReference type="InterPro" id="IPR039309">
    <property type="entry name" value="BT1"/>
</dbReference>
<evidence type="ECO:0008006" key="11">
    <source>
        <dbReference type="Google" id="ProtNLM"/>
    </source>
</evidence>
<feature type="transmembrane region" description="Helical" evidence="8">
    <location>
        <begin position="189"/>
        <end position="210"/>
    </location>
</feature>
<comment type="subcellular location">
    <subcellularLocation>
        <location evidence="1">Membrane</location>
        <topology evidence="1">Multi-pass membrane protein</topology>
    </subcellularLocation>
</comment>
<dbReference type="InParanoid" id="K3X7Z4"/>
<feature type="transmembrane region" description="Helical" evidence="8">
    <location>
        <begin position="106"/>
        <end position="125"/>
    </location>
</feature>
<reference evidence="10" key="2">
    <citation type="submission" date="2010-04" db="EMBL/GenBank/DDBJ databases">
        <authorList>
            <person name="Buell R."/>
            <person name="Hamilton J."/>
            <person name="Hostetler J."/>
        </authorList>
    </citation>
    <scope>NUCLEOTIDE SEQUENCE [LARGE SCALE GENOMIC DNA]</scope>
    <source>
        <strain evidence="10">DAOM:BR144</strain>
    </source>
</reference>
<protein>
    <recommendedName>
        <fullName evidence="11">Major facilitator superfamily (MFS) profile domain-containing protein</fullName>
    </recommendedName>
</protein>
<keyword evidence="4 8" id="KW-0812">Transmembrane</keyword>
<dbReference type="EMBL" id="GL376609">
    <property type="status" value="NOT_ANNOTATED_CDS"/>
    <property type="molecule type" value="Genomic_DNA"/>
</dbReference>
<feature type="transmembrane region" description="Helical" evidence="8">
    <location>
        <begin position="445"/>
        <end position="463"/>
    </location>
</feature>
<keyword evidence="10" id="KW-1185">Reference proteome</keyword>
<evidence type="ECO:0000256" key="2">
    <source>
        <dbReference type="ARBA" id="ARBA00007015"/>
    </source>
</evidence>